<evidence type="ECO:0000259" key="8">
    <source>
        <dbReference type="PROSITE" id="PS50102"/>
    </source>
</evidence>
<dbReference type="GO" id="GO:0003723">
    <property type="term" value="F:RNA binding"/>
    <property type="evidence" value="ECO:0007669"/>
    <property type="project" value="UniProtKB-UniRule"/>
</dbReference>
<feature type="domain" description="RRM" evidence="8">
    <location>
        <begin position="171"/>
        <end position="249"/>
    </location>
</feature>
<dbReference type="GO" id="GO:0000398">
    <property type="term" value="P:mRNA splicing, via spliceosome"/>
    <property type="evidence" value="ECO:0007669"/>
    <property type="project" value="UniProtKB-ARBA"/>
</dbReference>
<dbReference type="Gene3D" id="3.30.70.330">
    <property type="match status" value="3"/>
</dbReference>
<keyword evidence="3" id="KW-0677">Repeat</keyword>
<dbReference type="PANTHER" id="PTHR48036">
    <property type="entry name" value="SPLICING FACTOR (PAD-1), PUTATIVE (AFU_ORTHOLOGUE AFUA_1G15810)-RELATED"/>
    <property type="match status" value="1"/>
</dbReference>
<name>L1LD28_THEEQ</name>
<comment type="similarity">
    <text evidence="1">Belongs to the HTATSF1 family.</text>
</comment>
<dbReference type="OrthoDB" id="5411533at2759"/>
<dbReference type="InterPro" id="IPR000504">
    <property type="entry name" value="RRM_dom"/>
</dbReference>
<dbReference type="Proteomes" id="UP000031512">
    <property type="component" value="Unassembled WGS sequence"/>
</dbReference>
<sequence length="511" mass="58668">MDSTYETKNHNAEDSEAYKENTHTSGRYSVERHYRDQRSYSRSPRRSRDRRRHRTRSTSSKYRNRHHRSHGRRRSYRRSYSDDSDDSRDRRRRKSRRYSRSSSREYRRRDRKRSVDDSQSSDRGDRYSRHRDVEKKTREQENVVEDPEVVRRRELELKRRKEIEEAQRADLTVLVINLSLSADERDIYELFSEHAGKVRDIQCVRDLRSGKSKGIAYVEFYTQESVIKALSMTGLDLKGQRIKIQSSQAEKNRAAKAAKMLQQTAMDASDSPFTIYVGGLIGALSALNEVELKQLFSPFGTIIDVEIFRDPETGESKGYAFLKFRRSSEAKEAMNTMNGFDIGGQQIKVGYANLNTTDSKSRLSSLGDVDIERLDDDGGGLISGATNKIALMEKLQRTTAAPISATFSSGKASGPTSNIILSNMFTANDPGADEPNFFVEIEEDVKEECEKYGKVVAVYLNKKTIDGKVWVKFQNSTDASTAYKGLNGRYFAGNTIKVEYVTDDFWRQHIH</sequence>
<dbReference type="InterPro" id="IPR035979">
    <property type="entry name" value="RBD_domain_sf"/>
</dbReference>
<dbReference type="SMART" id="SM00361">
    <property type="entry name" value="RRM_1"/>
    <property type="match status" value="2"/>
</dbReference>
<organism evidence="9 10">
    <name type="scientific">Theileria equi strain WA</name>
    <dbReference type="NCBI Taxonomy" id="1537102"/>
    <lineage>
        <taxon>Eukaryota</taxon>
        <taxon>Sar</taxon>
        <taxon>Alveolata</taxon>
        <taxon>Apicomplexa</taxon>
        <taxon>Aconoidasida</taxon>
        <taxon>Piroplasmida</taxon>
        <taxon>Theileriidae</taxon>
        <taxon>Theileria</taxon>
    </lineage>
</organism>
<keyword evidence="4 6" id="KW-0694">RNA-binding</keyword>
<comment type="caution">
    <text evidence="9">The sequence shown here is derived from an EMBL/GenBank/DDBJ whole genome shotgun (WGS) entry which is preliminary data.</text>
</comment>
<dbReference type="FunFam" id="3.30.70.330:FF:000105">
    <property type="entry name" value="HIV Tat-specific factor 1 homolog"/>
    <property type="match status" value="1"/>
</dbReference>
<feature type="compositionally biased region" description="Basic and acidic residues" evidence="7">
    <location>
        <begin position="1"/>
        <end position="22"/>
    </location>
</feature>
<evidence type="ECO:0000256" key="6">
    <source>
        <dbReference type="PROSITE-ProRule" id="PRU00176"/>
    </source>
</evidence>
<evidence type="ECO:0000256" key="1">
    <source>
        <dbReference type="ARBA" id="ARBA00007747"/>
    </source>
</evidence>
<gene>
    <name evidence="9" type="ORF">BEWA_052960</name>
</gene>
<evidence type="ECO:0000256" key="2">
    <source>
        <dbReference type="ARBA" id="ARBA00022664"/>
    </source>
</evidence>
<feature type="domain" description="RRM" evidence="8">
    <location>
        <begin position="273"/>
        <end position="354"/>
    </location>
</feature>
<protein>
    <submittedName>
        <fullName evidence="9">RNA recognition motif domain containing protein</fullName>
    </submittedName>
</protein>
<dbReference type="SUPFAM" id="SSF54928">
    <property type="entry name" value="RNA-binding domain, RBD"/>
    <property type="match status" value="3"/>
</dbReference>
<feature type="region of interest" description="Disordered" evidence="7">
    <location>
        <begin position="1"/>
        <end position="143"/>
    </location>
</feature>
<feature type="compositionally biased region" description="Basic residues" evidence="7">
    <location>
        <begin position="43"/>
        <end position="77"/>
    </location>
</feature>
<dbReference type="STRING" id="1537102.L1LD28"/>
<dbReference type="InterPro" id="IPR006509">
    <property type="entry name" value="RBM39_SF"/>
</dbReference>
<accession>L1LD28</accession>
<keyword evidence="5" id="KW-0508">mRNA splicing</keyword>
<evidence type="ECO:0000313" key="10">
    <source>
        <dbReference type="Proteomes" id="UP000031512"/>
    </source>
</evidence>
<dbReference type="eggNOG" id="KOG0147">
    <property type="taxonomic scope" value="Eukaryota"/>
</dbReference>
<dbReference type="PROSITE" id="PS50102">
    <property type="entry name" value="RRM"/>
    <property type="match status" value="3"/>
</dbReference>
<dbReference type="KEGG" id="beq:BEWA_052960"/>
<feature type="compositionally biased region" description="Basic residues" evidence="7">
    <location>
        <begin position="90"/>
        <end position="99"/>
    </location>
</feature>
<keyword evidence="10" id="KW-1185">Reference proteome</keyword>
<reference evidence="9 10" key="1">
    <citation type="journal article" date="2012" name="BMC Genomics">
        <title>Comparative genomic analysis and phylogenetic position of Theileria equi.</title>
        <authorList>
            <person name="Kappmeyer L.S."/>
            <person name="Thiagarajan M."/>
            <person name="Herndon D.R."/>
            <person name="Ramsay J.D."/>
            <person name="Caler E."/>
            <person name="Djikeng A."/>
            <person name="Gillespie J.J."/>
            <person name="Lau A.O."/>
            <person name="Roalson E.H."/>
            <person name="Silva J.C."/>
            <person name="Silva M.G."/>
            <person name="Suarez C.E."/>
            <person name="Ueti M.W."/>
            <person name="Nene V.M."/>
            <person name="Mealey R.H."/>
            <person name="Knowles D.P."/>
            <person name="Brayton K.A."/>
        </authorList>
    </citation>
    <scope>NUCLEOTIDE SEQUENCE [LARGE SCALE GENOMIC DNA]</scope>
    <source>
        <strain evidence="9 10">WA</strain>
    </source>
</reference>
<evidence type="ECO:0000256" key="3">
    <source>
        <dbReference type="ARBA" id="ARBA00022737"/>
    </source>
</evidence>
<evidence type="ECO:0000313" key="9">
    <source>
        <dbReference type="EMBL" id="EKX73241.1"/>
    </source>
</evidence>
<dbReference type="GO" id="GO:0005684">
    <property type="term" value="C:U2-type spliceosomal complex"/>
    <property type="evidence" value="ECO:0007669"/>
    <property type="project" value="UniProtKB-ARBA"/>
</dbReference>
<dbReference type="Pfam" id="PF00076">
    <property type="entry name" value="RRM_1"/>
    <property type="match status" value="3"/>
</dbReference>
<evidence type="ECO:0000256" key="4">
    <source>
        <dbReference type="ARBA" id="ARBA00022884"/>
    </source>
</evidence>
<dbReference type="VEuPathDB" id="PiroplasmaDB:BEWA_052960"/>
<feature type="compositionally biased region" description="Basic and acidic residues" evidence="7">
    <location>
        <begin position="102"/>
        <end position="141"/>
    </location>
</feature>
<dbReference type="NCBIfam" id="TIGR01622">
    <property type="entry name" value="SF-CC1"/>
    <property type="match status" value="1"/>
</dbReference>
<feature type="domain" description="RRM" evidence="8">
    <location>
        <begin position="422"/>
        <end position="503"/>
    </location>
</feature>
<dbReference type="CDD" id="cd12285">
    <property type="entry name" value="RRM3_RBM39_like"/>
    <property type="match status" value="1"/>
</dbReference>
<keyword evidence="2" id="KW-0507">mRNA processing</keyword>
<dbReference type="EMBL" id="ACOU01000003">
    <property type="protein sequence ID" value="EKX73241.1"/>
    <property type="molecule type" value="Genomic_DNA"/>
</dbReference>
<dbReference type="InterPro" id="IPR003954">
    <property type="entry name" value="RRM_euk-type"/>
</dbReference>
<proteinExistence type="inferred from homology"/>
<dbReference type="InterPro" id="IPR012677">
    <property type="entry name" value="Nucleotide-bd_a/b_plait_sf"/>
</dbReference>
<evidence type="ECO:0000256" key="7">
    <source>
        <dbReference type="SAM" id="MobiDB-lite"/>
    </source>
</evidence>
<dbReference type="RefSeq" id="XP_004832693.1">
    <property type="nucleotide sequence ID" value="XM_004832636.1"/>
</dbReference>
<dbReference type="SMART" id="SM00360">
    <property type="entry name" value="RRM"/>
    <property type="match status" value="3"/>
</dbReference>
<dbReference type="GeneID" id="15802848"/>
<feature type="compositionally biased region" description="Basic and acidic residues" evidence="7">
    <location>
        <begin position="29"/>
        <end position="39"/>
    </location>
</feature>
<dbReference type="AlphaFoldDB" id="L1LD28"/>
<evidence type="ECO:0000256" key="5">
    <source>
        <dbReference type="ARBA" id="ARBA00023187"/>
    </source>
</evidence>